<evidence type="ECO:0000313" key="3">
    <source>
        <dbReference type="Proteomes" id="UP001151760"/>
    </source>
</evidence>
<dbReference type="PANTHER" id="PTHR48462:SF1">
    <property type="entry name" value="PROTEIN, PUTATIVE-RELATED"/>
    <property type="match status" value="1"/>
</dbReference>
<reference evidence="2" key="1">
    <citation type="journal article" date="2022" name="Int. J. Mol. Sci.">
        <title>Draft Genome of Tanacetum Coccineum: Genomic Comparison of Closely Related Tanacetum-Family Plants.</title>
        <authorList>
            <person name="Yamashiro T."/>
            <person name="Shiraishi A."/>
            <person name="Nakayama K."/>
            <person name="Satake H."/>
        </authorList>
    </citation>
    <scope>NUCLEOTIDE SEQUENCE</scope>
</reference>
<evidence type="ECO:0000256" key="1">
    <source>
        <dbReference type="SAM" id="Phobius"/>
    </source>
</evidence>
<sequence length="255" mass="28200">MFLPEPRGLCSFRPCVNYAPCGAAFTWLLWVFSIVGLGLTTYCMVRLRGPGSSSLAQIGMVDFVPGHAVIQAAQRKRVKYEAKCADIGYGFLSFSFSSFGELEQDAPCSACSRVFTEYIYGDHVVSCASHIGIKHRHNVVRDTLVDICFWSRILVGKEVDIGLSDGLDKPLRPVDMLLYSWDKGLDVCVDLTGSSPLTQTGMTDFMSGRAVTDATQCKRVKYEAKCVYISYGFLPFSFSSFGELEKDVIALLKQL</sequence>
<reference evidence="2" key="2">
    <citation type="submission" date="2022-01" db="EMBL/GenBank/DDBJ databases">
        <authorList>
            <person name="Yamashiro T."/>
            <person name="Shiraishi A."/>
            <person name="Satake H."/>
            <person name="Nakayama K."/>
        </authorList>
    </citation>
    <scope>NUCLEOTIDE SEQUENCE</scope>
</reference>
<dbReference type="PANTHER" id="PTHR48462">
    <property type="entry name" value="PROTEIN, PUTATIVE-RELATED"/>
    <property type="match status" value="1"/>
</dbReference>
<comment type="caution">
    <text evidence="2">The sequence shown here is derived from an EMBL/GenBank/DDBJ whole genome shotgun (WGS) entry which is preliminary data.</text>
</comment>
<proteinExistence type="predicted"/>
<keyword evidence="1" id="KW-1133">Transmembrane helix</keyword>
<feature type="transmembrane region" description="Helical" evidence="1">
    <location>
        <begin position="27"/>
        <end position="45"/>
    </location>
</feature>
<evidence type="ECO:0000313" key="2">
    <source>
        <dbReference type="EMBL" id="GJT78801.1"/>
    </source>
</evidence>
<accession>A0ABQ5GT25</accession>
<gene>
    <name evidence="2" type="ORF">Tco_1045526</name>
</gene>
<dbReference type="Proteomes" id="UP001151760">
    <property type="component" value="Unassembled WGS sequence"/>
</dbReference>
<keyword evidence="3" id="KW-1185">Reference proteome</keyword>
<organism evidence="2 3">
    <name type="scientific">Tanacetum coccineum</name>
    <dbReference type="NCBI Taxonomy" id="301880"/>
    <lineage>
        <taxon>Eukaryota</taxon>
        <taxon>Viridiplantae</taxon>
        <taxon>Streptophyta</taxon>
        <taxon>Embryophyta</taxon>
        <taxon>Tracheophyta</taxon>
        <taxon>Spermatophyta</taxon>
        <taxon>Magnoliopsida</taxon>
        <taxon>eudicotyledons</taxon>
        <taxon>Gunneridae</taxon>
        <taxon>Pentapetalae</taxon>
        <taxon>asterids</taxon>
        <taxon>campanulids</taxon>
        <taxon>Asterales</taxon>
        <taxon>Asteraceae</taxon>
        <taxon>Asteroideae</taxon>
        <taxon>Anthemideae</taxon>
        <taxon>Anthemidinae</taxon>
        <taxon>Tanacetum</taxon>
    </lineage>
</organism>
<protein>
    <submittedName>
        <fullName evidence="2">Uncharacterized protein</fullName>
    </submittedName>
</protein>
<name>A0ABQ5GT25_9ASTR</name>
<dbReference type="EMBL" id="BQNB010018836">
    <property type="protein sequence ID" value="GJT78801.1"/>
    <property type="molecule type" value="Genomic_DNA"/>
</dbReference>
<keyword evidence="1" id="KW-0812">Transmembrane</keyword>
<keyword evidence="1" id="KW-0472">Membrane</keyword>